<evidence type="ECO:0000313" key="3">
    <source>
        <dbReference type="EMBL" id="MDM7831865.1"/>
    </source>
</evidence>
<proteinExistence type="predicted"/>
<dbReference type="Gene3D" id="1.10.10.10">
    <property type="entry name" value="Winged helix-like DNA-binding domain superfamily/Winged helix DNA-binding domain"/>
    <property type="match status" value="1"/>
</dbReference>
<comment type="caution">
    <text evidence="3">The sequence shown here is derived from an EMBL/GenBank/DDBJ whole genome shotgun (WGS) entry which is preliminary data.</text>
</comment>
<dbReference type="InterPro" id="IPR036388">
    <property type="entry name" value="WH-like_DNA-bd_sf"/>
</dbReference>
<dbReference type="InterPro" id="IPR036390">
    <property type="entry name" value="WH_DNA-bd_sf"/>
</dbReference>
<dbReference type="InterPro" id="IPR013196">
    <property type="entry name" value="HTH_11"/>
</dbReference>
<dbReference type="PROSITE" id="PS52050">
    <property type="entry name" value="WYL"/>
    <property type="match status" value="1"/>
</dbReference>
<feature type="domain" description="Helix-turn-helix type 11" evidence="1">
    <location>
        <begin position="9"/>
        <end position="64"/>
    </location>
</feature>
<dbReference type="InterPro" id="IPR051534">
    <property type="entry name" value="CBASS_pafABC_assoc_protein"/>
</dbReference>
<evidence type="ECO:0000259" key="1">
    <source>
        <dbReference type="Pfam" id="PF08279"/>
    </source>
</evidence>
<protein>
    <submittedName>
        <fullName evidence="3">WYL domain-containing protein</fullName>
    </submittedName>
</protein>
<dbReference type="Pfam" id="PF08279">
    <property type="entry name" value="HTH_11"/>
    <property type="match status" value="1"/>
</dbReference>
<dbReference type="PIRSF" id="PIRSF016838">
    <property type="entry name" value="PafC"/>
    <property type="match status" value="1"/>
</dbReference>
<evidence type="ECO:0000313" key="4">
    <source>
        <dbReference type="Proteomes" id="UP001321453"/>
    </source>
</evidence>
<dbReference type="Pfam" id="PF13280">
    <property type="entry name" value="WYL"/>
    <property type="match status" value="1"/>
</dbReference>
<gene>
    <name evidence="3" type="ORF">QRT05_11015</name>
</gene>
<reference evidence="3 4" key="1">
    <citation type="submission" date="2023-06" db="EMBL/GenBank/DDBJ databases">
        <title>Cellulomonas sp. MW9 Whole genome sequence.</title>
        <authorList>
            <person name="Park S."/>
        </authorList>
    </citation>
    <scope>NUCLEOTIDE SEQUENCE [LARGE SCALE GENOMIC DNA]</scope>
    <source>
        <strain evidence="3 4">MW9</strain>
    </source>
</reference>
<accession>A0ABT7S8E2</accession>
<dbReference type="PANTHER" id="PTHR34580">
    <property type="match status" value="1"/>
</dbReference>
<dbReference type="Proteomes" id="UP001321453">
    <property type="component" value="Unassembled WGS sequence"/>
</dbReference>
<dbReference type="InterPro" id="IPR026881">
    <property type="entry name" value="WYL_dom"/>
</dbReference>
<organism evidence="3 4">
    <name type="scientific">Cellulomonas edaphi</name>
    <dbReference type="NCBI Taxonomy" id="3053468"/>
    <lineage>
        <taxon>Bacteria</taxon>
        <taxon>Bacillati</taxon>
        <taxon>Actinomycetota</taxon>
        <taxon>Actinomycetes</taxon>
        <taxon>Micrococcales</taxon>
        <taxon>Cellulomonadaceae</taxon>
        <taxon>Cellulomonas</taxon>
    </lineage>
</organism>
<name>A0ABT7S8E2_9CELL</name>
<dbReference type="RefSeq" id="WP_289447277.1">
    <property type="nucleotide sequence ID" value="NZ_JAUCGR010000002.1"/>
</dbReference>
<evidence type="ECO:0000259" key="2">
    <source>
        <dbReference type="Pfam" id="PF13280"/>
    </source>
</evidence>
<dbReference type="InterPro" id="IPR028349">
    <property type="entry name" value="PafC-like"/>
</dbReference>
<dbReference type="SUPFAM" id="SSF46785">
    <property type="entry name" value="Winged helix' DNA-binding domain"/>
    <property type="match status" value="1"/>
</dbReference>
<keyword evidence="4" id="KW-1185">Reference proteome</keyword>
<sequence length="318" mass="33769">MGESNPTARALAALELIQAAPGITAERIAERLGVSDRAARRYVATLRAADIPVVAVRGPYGGYRLGRGVRPPPLVFTATEAMALVMAVLDGHHAADDPSAPVGSALGKIVRSLPEALADPVRAVRDVASPVPDRGAARPDPATASALVQACAAGRRVRVEYRSESGRTWTADVDPWAVVVRHGRWYLLCHSHAVDARRTCRVDRVTSVHVLADAFKPPVGLDAVAELEAHLAVGWEYAVDVVVAAPAHRAQTWLPRDLGRLEPVDGSSCRLVATTSNPPWYAARLADVPVPLRVLGGPELVACVRSVGRRLLAATDPQ</sequence>
<dbReference type="EMBL" id="JAUCGR010000002">
    <property type="protein sequence ID" value="MDM7831865.1"/>
    <property type="molecule type" value="Genomic_DNA"/>
</dbReference>
<dbReference type="PANTHER" id="PTHR34580:SF3">
    <property type="entry name" value="PROTEIN PAFB"/>
    <property type="match status" value="1"/>
</dbReference>
<feature type="domain" description="WYL" evidence="2">
    <location>
        <begin position="145"/>
        <end position="210"/>
    </location>
</feature>